<sequence length="90" mass="9481">MTDSQVINIAGQALYLIGKIAGPVMVATLAIGLIVSFIQAITQIQEPTLTFVPKLVVAAAVLFVGGHWMIGQLISFTDSLFSQLPQLLAG</sequence>
<reference evidence="10 11" key="1">
    <citation type="submission" date="2015-01" db="EMBL/GenBank/DDBJ databases">
        <title>Draft genome of the acidophilic iron oxidizer Acidithrix ferrooxidans strain Py-F3.</title>
        <authorList>
            <person name="Poehlein A."/>
            <person name="Eisen S."/>
            <person name="Schloemann M."/>
            <person name="Johnson B.D."/>
            <person name="Daniel R."/>
            <person name="Muehling M."/>
        </authorList>
    </citation>
    <scope>NUCLEOTIDE SEQUENCE [LARGE SCALE GENOMIC DNA]</scope>
    <source>
        <strain evidence="10 11">Py-F3</strain>
    </source>
</reference>
<evidence type="ECO:0000256" key="9">
    <source>
        <dbReference type="RuleBase" id="RU364090"/>
    </source>
</evidence>
<dbReference type="NCBIfam" id="TIGR01402">
    <property type="entry name" value="fliQ"/>
    <property type="match status" value="1"/>
</dbReference>
<dbReference type="OrthoDB" id="9806440at2"/>
<comment type="subcellular location">
    <subcellularLocation>
        <location evidence="1 9">Cell membrane</location>
        <topology evidence="1">Multi-pass membrane protein</topology>
    </subcellularLocation>
    <subcellularLocation>
        <location evidence="9">Bacterial flagellum basal body</location>
    </subcellularLocation>
</comment>
<dbReference type="RefSeq" id="WP_052606307.1">
    <property type="nucleotide sequence ID" value="NZ_JXYS01000080.1"/>
</dbReference>
<dbReference type="GO" id="GO:0009425">
    <property type="term" value="C:bacterial-type flagellum basal body"/>
    <property type="evidence" value="ECO:0007669"/>
    <property type="project" value="UniProtKB-SubCell"/>
</dbReference>
<dbReference type="GO" id="GO:0009306">
    <property type="term" value="P:protein secretion"/>
    <property type="evidence" value="ECO:0007669"/>
    <property type="project" value="InterPro"/>
</dbReference>
<protein>
    <recommendedName>
        <fullName evidence="3 9">Flagellar biosynthetic protein FliQ</fullName>
    </recommendedName>
</protein>
<comment type="function">
    <text evidence="9">Role in flagellar biosynthesis.</text>
</comment>
<comment type="caution">
    <text evidence="10">The sequence shown here is derived from an EMBL/GenBank/DDBJ whole genome shotgun (WGS) entry which is preliminary data.</text>
</comment>
<evidence type="ECO:0000313" key="10">
    <source>
        <dbReference type="EMBL" id="KJF16545.1"/>
    </source>
</evidence>
<keyword evidence="8 9" id="KW-0975">Bacterial flagellum</keyword>
<evidence type="ECO:0000256" key="6">
    <source>
        <dbReference type="ARBA" id="ARBA00022989"/>
    </source>
</evidence>
<keyword evidence="10" id="KW-0969">Cilium</keyword>
<dbReference type="Proteomes" id="UP000032360">
    <property type="component" value="Unassembled WGS sequence"/>
</dbReference>
<feature type="transmembrane region" description="Helical" evidence="9">
    <location>
        <begin position="51"/>
        <end position="70"/>
    </location>
</feature>
<keyword evidence="11" id="KW-1185">Reference proteome</keyword>
<dbReference type="PANTHER" id="PTHR34040">
    <property type="entry name" value="FLAGELLAR BIOSYNTHETIC PROTEIN FLIQ"/>
    <property type="match status" value="1"/>
</dbReference>
<evidence type="ECO:0000256" key="2">
    <source>
        <dbReference type="ARBA" id="ARBA00006156"/>
    </source>
</evidence>
<dbReference type="InterPro" id="IPR002191">
    <property type="entry name" value="Bac_export_3"/>
</dbReference>
<keyword evidence="6 9" id="KW-1133">Transmembrane helix</keyword>
<dbReference type="PRINTS" id="PR00952">
    <property type="entry name" value="TYPE3IMQPROT"/>
</dbReference>
<evidence type="ECO:0000256" key="5">
    <source>
        <dbReference type="ARBA" id="ARBA00022692"/>
    </source>
</evidence>
<dbReference type="GO" id="GO:0005886">
    <property type="term" value="C:plasma membrane"/>
    <property type="evidence" value="ECO:0007669"/>
    <property type="project" value="UniProtKB-SubCell"/>
</dbReference>
<accession>A0A0D8HF01</accession>
<keyword evidence="10" id="KW-0966">Cell projection</keyword>
<comment type="similarity">
    <text evidence="2 9">Belongs to the FliQ/MopD/SpaQ family.</text>
</comment>
<dbReference type="EMBL" id="JXYS01000080">
    <property type="protein sequence ID" value="KJF16545.1"/>
    <property type="molecule type" value="Genomic_DNA"/>
</dbReference>
<keyword evidence="10" id="KW-0282">Flagellum</keyword>
<proteinExistence type="inferred from homology"/>
<feature type="transmembrane region" description="Helical" evidence="9">
    <location>
        <begin position="20"/>
        <end position="39"/>
    </location>
</feature>
<dbReference type="InterPro" id="IPR006305">
    <property type="entry name" value="FliQ"/>
</dbReference>
<dbReference type="STRING" id="1280514.AXFE_26080"/>
<evidence type="ECO:0000256" key="8">
    <source>
        <dbReference type="ARBA" id="ARBA00023143"/>
    </source>
</evidence>
<evidence type="ECO:0000256" key="3">
    <source>
        <dbReference type="ARBA" id="ARBA00021718"/>
    </source>
</evidence>
<dbReference type="Pfam" id="PF01313">
    <property type="entry name" value="Bac_export_3"/>
    <property type="match status" value="1"/>
</dbReference>
<keyword evidence="4 9" id="KW-1003">Cell membrane</keyword>
<evidence type="ECO:0000256" key="1">
    <source>
        <dbReference type="ARBA" id="ARBA00004651"/>
    </source>
</evidence>
<dbReference type="PIRSF" id="PIRSF004669">
    <property type="entry name" value="FliQ"/>
    <property type="match status" value="1"/>
</dbReference>
<dbReference type="AlphaFoldDB" id="A0A0D8HF01"/>
<dbReference type="PATRIC" id="fig|1280514.3.peg.3420"/>
<gene>
    <name evidence="9 10" type="primary">fliQ</name>
    <name evidence="10" type="ORF">AXFE_26080</name>
</gene>
<evidence type="ECO:0000256" key="7">
    <source>
        <dbReference type="ARBA" id="ARBA00023136"/>
    </source>
</evidence>
<evidence type="ECO:0000256" key="4">
    <source>
        <dbReference type="ARBA" id="ARBA00022475"/>
    </source>
</evidence>
<dbReference type="GO" id="GO:0044780">
    <property type="term" value="P:bacterial-type flagellum assembly"/>
    <property type="evidence" value="ECO:0007669"/>
    <property type="project" value="InterPro"/>
</dbReference>
<name>A0A0D8HF01_9ACTN</name>
<keyword evidence="7 9" id="KW-0472">Membrane</keyword>
<dbReference type="PANTHER" id="PTHR34040:SF2">
    <property type="entry name" value="FLAGELLAR BIOSYNTHETIC PROTEIN FLIQ"/>
    <property type="match status" value="1"/>
</dbReference>
<evidence type="ECO:0000313" key="11">
    <source>
        <dbReference type="Proteomes" id="UP000032360"/>
    </source>
</evidence>
<organism evidence="10 11">
    <name type="scientific">Acidithrix ferrooxidans</name>
    <dbReference type="NCBI Taxonomy" id="1280514"/>
    <lineage>
        <taxon>Bacteria</taxon>
        <taxon>Bacillati</taxon>
        <taxon>Actinomycetota</taxon>
        <taxon>Acidimicrobiia</taxon>
        <taxon>Acidimicrobiales</taxon>
        <taxon>Acidimicrobiaceae</taxon>
        <taxon>Acidithrix</taxon>
    </lineage>
</organism>
<keyword evidence="5 9" id="KW-0812">Transmembrane</keyword>